<dbReference type="AlphaFoldDB" id="A0A7G9Z8Z0"/>
<dbReference type="InterPro" id="IPR002102">
    <property type="entry name" value="Cohesin_dom"/>
</dbReference>
<keyword evidence="1" id="KW-0812">Transmembrane</keyword>
<feature type="transmembrane region" description="Helical" evidence="1">
    <location>
        <begin position="334"/>
        <end position="352"/>
    </location>
</feature>
<organism evidence="3">
    <name type="scientific">Candidatus Methanophaga sp. ANME-1 ERB7</name>
    <dbReference type="NCBI Taxonomy" id="2759913"/>
    <lineage>
        <taxon>Archaea</taxon>
        <taxon>Methanobacteriati</taxon>
        <taxon>Methanobacteriota</taxon>
        <taxon>Stenosarchaea group</taxon>
        <taxon>Methanomicrobia</taxon>
        <taxon>Candidatus Methanophagales</taxon>
        <taxon>Candidatus Methanophagaceae</taxon>
        <taxon>Candidatus Methanophaga</taxon>
    </lineage>
</organism>
<reference evidence="3" key="1">
    <citation type="submission" date="2020-06" db="EMBL/GenBank/DDBJ databases">
        <title>Unique genomic features of the anaerobic methanotrophic archaea.</title>
        <authorList>
            <person name="Chadwick G.L."/>
            <person name="Skennerton C.T."/>
            <person name="Laso-Perez R."/>
            <person name="Leu A.O."/>
            <person name="Speth D.R."/>
            <person name="Yu H."/>
            <person name="Morgan-Lang C."/>
            <person name="Hatzenpichler R."/>
            <person name="Goudeau D."/>
            <person name="Malmstrom R."/>
            <person name="Brazelton W.J."/>
            <person name="Woyke T."/>
            <person name="Hallam S.J."/>
            <person name="Tyson G.W."/>
            <person name="Wegener G."/>
            <person name="Boetius A."/>
            <person name="Orphan V."/>
        </authorList>
    </citation>
    <scope>NUCLEOTIDE SEQUENCE</scope>
</reference>
<dbReference type="Gene3D" id="2.60.40.680">
    <property type="match status" value="1"/>
</dbReference>
<accession>A0A7G9Z8Z0</accession>
<feature type="domain" description="Cohesin" evidence="2">
    <location>
        <begin position="47"/>
        <end position="148"/>
    </location>
</feature>
<evidence type="ECO:0000256" key="1">
    <source>
        <dbReference type="SAM" id="Phobius"/>
    </source>
</evidence>
<dbReference type="EMBL" id="MT631666">
    <property type="protein sequence ID" value="QNO56724.1"/>
    <property type="molecule type" value="Genomic_DNA"/>
</dbReference>
<sequence length="359" mass="38668">MLKDRYNRVMYRKVLRVVSIAVIVLLVLIALTLSASAADPTADSFGVEDANGYKNTNVTVPVNITNPQNGPIATIRFNISYNKSVISAIDAQKGDLTLVGWNSPDSTDFDWGTVVRIAPQADEYAIQNGTNGSVVVLNFSVLGEPGETSYMNLSGIELSHLGGFFVGTAPPQNGTFTVGSARAWYLHNDTRMYKGNMSKPEDTLTIVNGSSKNWTANEAATVDVEFPADYWTGWLKLNTPFTATENFTVAVGSYSTTTSNFTAAGTQNFTGDDSKTAFPLNIPANEFTVPKDNYLALNVTNPPAGSADLVIKTDGGNSFITSPETDPGYPIPELSSIILFSVGLLALAAYILRTRFLKR</sequence>
<keyword evidence="1" id="KW-1133">Transmembrane helix</keyword>
<evidence type="ECO:0000313" key="3">
    <source>
        <dbReference type="EMBL" id="QNO56724.1"/>
    </source>
</evidence>
<name>A0A7G9Z8Z0_9EURY</name>
<dbReference type="Pfam" id="PF00963">
    <property type="entry name" value="Cohesin"/>
    <property type="match status" value="1"/>
</dbReference>
<dbReference type="GO" id="GO:0030246">
    <property type="term" value="F:carbohydrate binding"/>
    <property type="evidence" value="ECO:0007669"/>
    <property type="project" value="InterPro"/>
</dbReference>
<dbReference type="GO" id="GO:0000272">
    <property type="term" value="P:polysaccharide catabolic process"/>
    <property type="evidence" value="ECO:0007669"/>
    <property type="project" value="InterPro"/>
</dbReference>
<keyword evidence="1" id="KW-0472">Membrane</keyword>
<dbReference type="SUPFAM" id="SSF49384">
    <property type="entry name" value="Carbohydrate-binding domain"/>
    <property type="match status" value="1"/>
</dbReference>
<evidence type="ECO:0000259" key="2">
    <source>
        <dbReference type="Pfam" id="PF00963"/>
    </source>
</evidence>
<dbReference type="InterPro" id="IPR008965">
    <property type="entry name" value="CBM2/CBM3_carb-bd_dom_sf"/>
</dbReference>
<gene>
    <name evidence="3" type="ORF">HGIILDEE_00013</name>
</gene>
<protein>
    <recommendedName>
        <fullName evidence="2">Cohesin domain-containing protein</fullName>
    </recommendedName>
</protein>
<proteinExistence type="predicted"/>